<protein>
    <submittedName>
        <fullName evidence="1">Uncharacterized protein</fullName>
    </submittedName>
</protein>
<evidence type="ECO:0000313" key="2">
    <source>
        <dbReference type="Proteomes" id="UP000465302"/>
    </source>
</evidence>
<reference evidence="1 2" key="1">
    <citation type="journal article" date="2019" name="Emerg. Microbes Infect.">
        <title>Comprehensive subspecies identification of 175 nontuberculous mycobacteria species based on 7547 genomic profiles.</title>
        <authorList>
            <person name="Matsumoto Y."/>
            <person name="Kinjo T."/>
            <person name="Motooka D."/>
            <person name="Nabeya D."/>
            <person name="Jung N."/>
            <person name="Uechi K."/>
            <person name="Horii T."/>
            <person name="Iida T."/>
            <person name="Fujita J."/>
            <person name="Nakamura S."/>
        </authorList>
    </citation>
    <scope>NUCLEOTIDE SEQUENCE [LARGE SCALE GENOMIC DNA]</scope>
    <source>
        <strain evidence="1 2">JCM 6377</strain>
    </source>
</reference>
<organism evidence="1 2">
    <name type="scientific">Mycolicibacterium agri</name>
    <name type="common">Mycobacterium agri</name>
    <dbReference type="NCBI Taxonomy" id="36811"/>
    <lineage>
        <taxon>Bacteria</taxon>
        <taxon>Bacillati</taxon>
        <taxon>Actinomycetota</taxon>
        <taxon>Actinomycetes</taxon>
        <taxon>Mycobacteriales</taxon>
        <taxon>Mycobacteriaceae</taxon>
        <taxon>Mycolicibacterium</taxon>
    </lineage>
</organism>
<dbReference type="Proteomes" id="UP000465302">
    <property type="component" value="Unassembled WGS sequence"/>
</dbReference>
<gene>
    <name evidence="1" type="ORF">MAGR_17480</name>
</gene>
<proteinExistence type="predicted"/>
<evidence type="ECO:0000313" key="1">
    <source>
        <dbReference type="EMBL" id="GFG50307.1"/>
    </source>
</evidence>
<dbReference type="EMBL" id="BLKS01000001">
    <property type="protein sequence ID" value="GFG50307.1"/>
    <property type="molecule type" value="Genomic_DNA"/>
</dbReference>
<comment type="caution">
    <text evidence="1">The sequence shown here is derived from an EMBL/GenBank/DDBJ whole genome shotgun (WGS) entry which is preliminary data.</text>
</comment>
<dbReference type="AlphaFoldDB" id="A0A7I9VZ30"/>
<name>A0A7I9VZ30_MYCAG</name>
<accession>A0A7I9VZ30</accession>
<sequence>MHNEHFGMTTKWVRAAAALGLLYAARRYYRNWGTTKDECQIELPGDELVKQPATRTTEGITVDASAEAVWQALMQRFDPDAEGLKPGEVIRIDPYGWWRLPRNMVLTVERVVDGSAVILRGAPPQFPWRTVISLHVLPRLQDQARLLVRNRTELRRPGEVLLIESTGPIVAFATRRLLLDIKRCAEQSPESQTAVNVRSGCEPNMKRLPVTLTGRMRT</sequence>